<evidence type="ECO:0000313" key="2">
    <source>
        <dbReference type="Proteomes" id="UP000236268"/>
    </source>
</evidence>
<comment type="caution">
    <text evidence="1">The sequence shown here is derived from an EMBL/GenBank/DDBJ whole genome shotgun (WGS) entry which is preliminary data.</text>
</comment>
<protein>
    <submittedName>
        <fullName evidence="1">Uncharacterized protein</fullName>
    </submittedName>
</protein>
<dbReference type="InterPro" id="IPR014903">
    <property type="entry name" value="DUF1796"/>
</dbReference>
<sequence length="216" mass="25134">MTTYDRIIGLGGNCQVTWQLRNFYGFETAYPFDWWITPWGSLLRLLETDFDGLFLDDGQKIIRNRDTVVCLNTWILHHHDFRRDANGKEVQDGIQEQVPGLRQKYRKIIDRFYDHAGNGRVLFVRNGLNNIPEMPEGTQNISKDPKLLVDALAKKFPNTDFHVLFTNFPKPATSIDRATFAIPKDYHDGNDYRGSFKGWTEMFGELPFRLKKGNTE</sequence>
<name>A0A2K1FVY8_9PROT</name>
<reference evidence="1 2" key="1">
    <citation type="submission" date="2018-01" db="EMBL/GenBank/DDBJ databases">
        <title>Whole genome sequence of Azospirillum brasilense REC3 isolated from strawberry roots.</title>
        <authorList>
            <person name="Fontana C.A."/>
            <person name="Salazar S.M."/>
            <person name="Bassi D."/>
            <person name="Puglisi E."/>
            <person name="Lovaisa N.C."/>
            <person name="Toffoli L.M."/>
            <person name="Pedraza R."/>
            <person name="Cocconcelli P.S."/>
        </authorList>
    </citation>
    <scope>NUCLEOTIDE SEQUENCE [LARGE SCALE GENOMIC DNA]</scope>
    <source>
        <strain evidence="1 2">REC3</strain>
        <plasmid evidence="1">p16unnamed</plasmid>
    </source>
</reference>
<evidence type="ECO:0000313" key="1">
    <source>
        <dbReference type="EMBL" id="PNQ96609.1"/>
    </source>
</evidence>
<dbReference type="EMBL" id="POWG01000028">
    <property type="protein sequence ID" value="PNQ96609.1"/>
    <property type="molecule type" value="Genomic_DNA"/>
</dbReference>
<organism evidence="1 2">
    <name type="scientific">Azospirillum argentinense</name>
    <dbReference type="NCBI Taxonomy" id="2970906"/>
    <lineage>
        <taxon>Bacteria</taxon>
        <taxon>Pseudomonadati</taxon>
        <taxon>Pseudomonadota</taxon>
        <taxon>Alphaproteobacteria</taxon>
        <taxon>Rhodospirillales</taxon>
        <taxon>Azospirillaceae</taxon>
        <taxon>Azospirillum</taxon>
    </lineage>
</organism>
<dbReference type="RefSeq" id="WP_103040897.1">
    <property type="nucleotide sequence ID" value="NZ_POWG01000028.1"/>
</dbReference>
<keyword evidence="1" id="KW-0614">Plasmid</keyword>
<dbReference type="Pfam" id="PF08795">
    <property type="entry name" value="DUF1796"/>
    <property type="match status" value="1"/>
</dbReference>
<dbReference type="AlphaFoldDB" id="A0A2K1FVY8"/>
<gene>
    <name evidence="1" type="ORF">C1S70_22830</name>
</gene>
<proteinExistence type="predicted"/>
<accession>A0A2K1FVY8</accession>
<dbReference type="Proteomes" id="UP000236268">
    <property type="component" value="Unassembled WGS sequence"/>
</dbReference>
<geneLocation type="plasmid" evidence="1">
    <name>p16unnamed</name>
</geneLocation>